<sequence>MTKSQNVEGIDSDPVDLVLKEGEQLGLVNLVKEVEVNPTTNVSTFSALNLDNTAIDPIANGNDNIVNESSSNLVPSLNLRIHQEDECSSRGPDPLVLNKWQDAIIVTSSDNLVVVLDLGEVESSKANELPNTNELDIAKNDSSLQEMVAPPYATDNCSKHFGKNISMIEDGVLYLEGMLPPKEFSGNPNNDELLLSDNYHCDAYTDTEVEINAKCYAREDHDLSFSKGRGKKGMNPRNVNL</sequence>
<dbReference type="AlphaFoldDB" id="A0A2I0WZK9"/>
<evidence type="ECO:0000313" key="2">
    <source>
        <dbReference type="Proteomes" id="UP000233837"/>
    </source>
</evidence>
<dbReference type="Proteomes" id="UP000233837">
    <property type="component" value="Unassembled WGS sequence"/>
</dbReference>
<keyword evidence="2" id="KW-1185">Reference proteome</keyword>
<protein>
    <submittedName>
        <fullName evidence="1">Uncharacterized protein</fullName>
    </submittedName>
</protein>
<evidence type="ECO:0000313" key="1">
    <source>
        <dbReference type="EMBL" id="PKU81104.1"/>
    </source>
</evidence>
<reference evidence="1 2" key="1">
    <citation type="journal article" date="2016" name="Sci. Rep.">
        <title>The Dendrobium catenatum Lindl. genome sequence provides insights into polysaccharide synthase, floral development and adaptive evolution.</title>
        <authorList>
            <person name="Zhang G.Q."/>
            <person name="Xu Q."/>
            <person name="Bian C."/>
            <person name="Tsai W.C."/>
            <person name="Yeh C.M."/>
            <person name="Liu K.W."/>
            <person name="Yoshida K."/>
            <person name="Zhang L.S."/>
            <person name="Chang S.B."/>
            <person name="Chen F."/>
            <person name="Shi Y."/>
            <person name="Su Y.Y."/>
            <person name="Zhang Y.Q."/>
            <person name="Chen L.J."/>
            <person name="Yin Y."/>
            <person name="Lin M."/>
            <person name="Huang H."/>
            <person name="Deng H."/>
            <person name="Wang Z.W."/>
            <person name="Zhu S.L."/>
            <person name="Zhao X."/>
            <person name="Deng C."/>
            <person name="Niu S.C."/>
            <person name="Huang J."/>
            <person name="Wang M."/>
            <person name="Liu G.H."/>
            <person name="Yang H.J."/>
            <person name="Xiao X.J."/>
            <person name="Hsiao Y.Y."/>
            <person name="Wu W.L."/>
            <person name="Chen Y.Y."/>
            <person name="Mitsuda N."/>
            <person name="Ohme-Takagi M."/>
            <person name="Luo Y.B."/>
            <person name="Van de Peer Y."/>
            <person name="Liu Z.J."/>
        </authorList>
    </citation>
    <scope>NUCLEOTIDE SEQUENCE [LARGE SCALE GENOMIC DNA]</scope>
    <source>
        <tissue evidence="1">The whole plant</tissue>
    </source>
</reference>
<reference evidence="1 2" key="2">
    <citation type="journal article" date="2017" name="Nature">
        <title>The Apostasia genome and the evolution of orchids.</title>
        <authorList>
            <person name="Zhang G.Q."/>
            <person name="Liu K.W."/>
            <person name="Li Z."/>
            <person name="Lohaus R."/>
            <person name="Hsiao Y.Y."/>
            <person name="Niu S.C."/>
            <person name="Wang J.Y."/>
            <person name="Lin Y.C."/>
            <person name="Xu Q."/>
            <person name="Chen L.J."/>
            <person name="Yoshida K."/>
            <person name="Fujiwara S."/>
            <person name="Wang Z.W."/>
            <person name="Zhang Y.Q."/>
            <person name="Mitsuda N."/>
            <person name="Wang M."/>
            <person name="Liu G.H."/>
            <person name="Pecoraro L."/>
            <person name="Huang H.X."/>
            <person name="Xiao X.J."/>
            <person name="Lin M."/>
            <person name="Wu X.Y."/>
            <person name="Wu W.L."/>
            <person name="Chen Y.Y."/>
            <person name="Chang S.B."/>
            <person name="Sakamoto S."/>
            <person name="Ohme-Takagi M."/>
            <person name="Yagi M."/>
            <person name="Zeng S.J."/>
            <person name="Shen C.Y."/>
            <person name="Yeh C.M."/>
            <person name="Luo Y.B."/>
            <person name="Tsai W.C."/>
            <person name="Van de Peer Y."/>
            <person name="Liu Z.J."/>
        </authorList>
    </citation>
    <scope>NUCLEOTIDE SEQUENCE [LARGE SCALE GENOMIC DNA]</scope>
    <source>
        <tissue evidence="1">The whole plant</tissue>
    </source>
</reference>
<gene>
    <name evidence="1" type="ORF">MA16_Dca027071</name>
</gene>
<dbReference type="EMBL" id="KZ502282">
    <property type="protein sequence ID" value="PKU81104.1"/>
    <property type="molecule type" value="Genomic_DNA"/>
</dbReference>
<organism evidence="1 2">
    <name type="scientific">Dendrobium catenatum</name>
    <dbReference type="NCBI Taxonomy" id="906689"/>
    <lineage>
        <taxon>Eukaryota</taxon>
        <taxon>Viridiplantae</taxon>
        <taxon>Streptophyta</taxon>
        <taxon>Embryophyta</taxon>
        <taxon>Tracheophyta</taxon>
        <taxon>Spermatophyta</taxon>
        <taxon>Magnoliopsida</taxon>
        <taxon>Liliopsida</taxon>
        <taxon>Asparagales</taxon>
        <taxon>Orchidaceae</taxon>
        <taxon>Epidendroideae</taxon>
        <taxon>Malaxideae</taxon>
        <taxon>Dendrobiinae</taxon>
        <taxon>Dendrobium</taxon>
    </lineage>
</organism>
<proteinExistence type="predicted"/>
<name>A0A2I0WZK9_9ASPA</name>
<accession>A0A2I0WZK9</accession>